<evidence type="ECO:0000256" key="2">
    <source>
        <dbReference type="ARBA" id="ARBA00011897"/>
    </source>
</evidence>
<dbReference type="GO" id="GO:0006508">
    <property type="term" value="P:proteolysis"/>
    <property type="evidence" value="ECO:0007669"/>
    <property type="project" value="UniProtKB-KW"/>
</dbReference>
<name>I2GFJ6_9BACT</name>
<dbReference type="InterPro" id="IPR029058">
    <property type="entry name" value="AB_hydrolase_fold"/>
</dbReference>
<dbReference type="GO" id="GO:0005829">
    <property type="term" value="C:cytosol"/>
    <property type="evidence" value="ECO:0007669"/>
    <property type="project" value="TreeGrafter"/>
</dbReference>
<dbReference type="InterPro" id="IPR002470">
    <property type="entry name" value="Peptidase_S9A"/>
</dbReference>
<evidence type="ECO:0000259" key="6">
    <source>
        <dbReference type="Pfam" id="PF00326"/>
    </source>
</evidence>
<dbReference type="GO" id="GO:0004252">
    <property type="term" value="F:serine-type endopeptidase activity"/>
    <property type="evidence" value="ECO:0007669"/>
    <property type="project" value="UniProtKB-EC"/>
</dbReference>
<reference evidence="8 9" key="1">
    <citation type="journal article" date="2012" name="J. Bacteriol.">
        <title>Genome Sequence of the Filamentous Bacterium Fibrisoma limi BUZ 3T.</title>
        <authorList>
            <person name="Filippini M."/>
            <person name="Qi W."/>
            <person name="Jaenicke S."/>
            <person name="Goesmann A."/>
            <person name="Smits T.H."/>
            <person name="Bagheri H.C."/>
        </authorList>
    </citation>
    <scope>NUCLEOTIDE SEQUENCE [LARGE SCALE GENOMIC DNA]</scope>
    <source>
        <strain evidence="9">BUZ 3T</strain>
    </source>
</reference>
<dbReference type="GO" id="GO:0070012">
    <property type="term" value="F:oligopeptidase activity"/>
    <property type="evidence" value="ECO:0007669"/>
    <property type="project" value="TreeGrafter"/>
</dbReference>
<evidence type="ECO:0000259" key="7">
    <source>
        <dbReference type="Pfam" id="PF02897"/>
    </source>
</evidence>
<dbReference type="EMBL" id="CAIT01000005">
    <property type="protein sequence ID" value="CCH52671.1"/>
    <property type="molecule type" value="Genomic_DNA"/>
</dbReference>
<dbReference type="PANTHER" id="PTHR42881">
    <property type="entry name" value="PROLYL ENDOPEPTIDASE"/>
    <property type="match status" value="1"/>
</dbReference>
<dbReference type="Proteomes" id="UP000009309">
    <property type="component" value="Unassembled WGS sequence"/>
</dbReference>
<sequence>MSALIIRATVTCAAIVALLTHTGYPQVAGVYPAKPPVAPVRPVVDDYFGTKITDPYRWMEDMKNPELLGWMKAQADHTRSVLDQIPGRREISKRLMELSNAAPARVSSVRRLPGEQYVYLKTNANENIASLYVRRGLKGTEVRLVDPRKLTPNNAQPVSISYFSPSWDGKWIAVGLTPGGSENDTYIRIYDVATGRETGETIDRARYGGIAWLPDNRSFFYTRLQQLPADAPKAELQQKSRVYRHVVGTSADQDRVVFGHSVDPAIEVSPTLLPRLHTFPNSVYVLATVETGVGGGQTIYVASLANIGVAAGELGPSPWRKICDATDQVTDAQIYGNDLYLVTHRNTPRYKVIRTNLKGPDLATATVIVPPGEAVIGGSYMAGGDALHIAEDALYVQQLNGGLGQIRRMPFRKSEKVSTVMLPFDGTLTSVQADPRVPGLVFSITSWTKAARHYAWNPTTRRSNDLGLQPKGPYDELTNAQVREVTVKSADGTAIPLSIIHKKGVKLDGTNPTWLNGYGAYGIPSLSGNSPMITAWVERGGIYAVAHVRGGGEYGEEWHQGGYKATKPNTWIDFIACAGYLIEQQYTSPRHLGGLGISAGGILIGRAMTERPDLFRAVGIAVGLTDMLRYETTANGVPNIPEFGSVKTEEGFKILHQMSAYHHVKDSTDYPAVLLHTGINDPRADPWIMAKMTARLQAASTSGRPVMLRVDYQNGHGPGVTKQQRIETYADAIAYLFWQLGHVEFQPPWPGCQD</sequence>
<keyword evidence="9" id="KW-1185">Reference proteome</keyword>
<dbReference type="PRINTS" id="PR00862">
    <property type="entry name" value="PROLIGOPTASE"/>
</dbReference>
<dbReference type="Gene3D" id="3.40.50.1820">
    <property type="entry name" value="alpha/beta hydrolase"/>
    <property type="match status" value="1"/>
</dbReference>
<dbReference type="SUPFAM" id="SSF50993">
    <property type="entry name" value="Peptidase/esterase 'gauge' domain"/>
    <property type="match status" value="1"/>
</dbReference>
<dbReference type="OrthoDB" id="9801421at2"/>
<dbReference type="Pfam" id="PF02897">
    <property type="entry name" value="Peptidase_S9_N"/>
    <property type="match status" value="1"/>
</dbReference>
<protein>
    <recommendedName>
        <fullName evidence="2">prolyl oligopeptidase</fullName>
        <ecNumber evidence="2">3.4.21.26</ecNumber>
    </recommendedName>
</protein>
<dbReference type="InterPro" id="IPR001375">
    <property type="entry name" value="Peptidase_S9_cat"/>
</dbReference>
<dbReference type="PANTHER" id="PTHR42881:SF2">
    <property type="entry name" value="PROLYL ENDOPEPTIDASE"/>
    <property type="match status" value="1"/>
</dbReference>
<evidence type="ECO:0000313" key="9">
    <source>
        <dbReference type="Proteomes" id="UP000009309"/>
    </source>
</evidence>
<evidence type="ECO:0000256" key="5">
    <source>
        <dbReference type="ARBA" id="ARBA00022825"/>
    </source>
</evidence>
<comment type="caution">
    <text evidence="8">The sequence shown here is derived from an EMBL/GenBank/DDBJ whole genome shotgun (WGS) entry which is preliminary data.</text>
</comment>
<accession>I2GFJ6</accession>
<evidence type="ECO:0000256" key="3">
    <source>
        <dbReference type="ARBA" id="ARBA00022670"/>
    </source>
</evidence>
<keyword evidence="5" id="KW-0720">Serine protease</keyword>
<evidence type="ECO:0000313" key="8">
    <source>
        <dbReference type="EMBL" id="CCH52671.1"/>
    </source>
</evidence>
<dbReference type="EC" id="3.4.21.26" evidence="2"/>
<dbReference type="InterPro" id="IPR051167">
    <property type="entry name" value="Prolyl_oligopep/macrocyclase"/>
</dbReference>
<gene>
    <name evidence="8" type="ORF">BN8_01687</name>
</gene>
<dbReference type="STRING" id="1185876.BN8_01687"/>
<feature type="domain" description="Peptidase S9 prolyl oligopeptidase catalytic" evidence="6">
    <location>
        <begin position="535"/>
        <end position="741"/>
    </location>
</feature>
<dbReference type="AlphaFoldDB" id="I2GFJ6"/>
<keyword evidence="3" id="KW-0645">Protease</keyword>
<proteinExistence type="predicted"/>
<organism evidence="8 9">
    <name type="scientific">Fibrisoma limi BUZ 3</name>
    <dbReference type="NCBI Taxonomy" id="1185876"/>
    <lineage>
        <taxon>Bacteria</taxon>
        <taxon>Pseudomonadati</taxon>
        <taxon>Bacteroidota</taxon>
        <taxon>Cytophagia</taxon>
        <taxon>Cytophagales</taxon>
        <taxon>Spirosomataceae</taxon>
        <taxon>Fibrisoma</taxon>
    </lineage>
</organism>
<dbReference type="Gene3D" id="2.130.10.120">
    <property type="entry name" value="Prolyl oligopeptidase, N-terminal domain"/>
    <property type="match status" value="1"/>
</dbReference>
<dbReference type="SUPFAM" id="SSF53474">
    <property type="entry name" value="alpha/beta-Hydrolases"/>
    <property type="match status" value="1"/>
</dbReference>
<comment type="catalytic activity">
    <reaction evidence="1">
        <text>Hydrolysis of Pro-|-Xaa &gt;&gt; Ala-|-Xaa in oligopeptides.</text>
        <dbReference type="EC" id="3.4.21.26"/>
    </reaction>
</comment>
<keyword evidence="4 8" id="KW-0378">Hydrolase</keyword>
<feature type="domain" description="Peptidase S9A N-terminal" evidence="7">
    <location>
        <begin position="35"/>
        <end position="462"/>
    </location>
</feature>
<dbReference type="RefSeq" id="WP_009281255.1">
    <property type="nucleotide sequence ID" value="NZ_CAIT01000005.1"/>
</dbReference>
<evidence type="ECO:0000256" key="4">
    <source>
        <dbReference type="ARBA" id="ARBA00022801"/>
    </source>
</evidence>
<dbReference type="eggNOG" id="COG1505">
    <property type="taxonomic scope" value="Bacteria"/>
</dbReference>
<dbReference type="InterPro" id="IPR023302">
    <property type="entry name" value="Pept_S9A_N"/>
</dbReference>
<dbReference type="Pfam" id="PF00326">
    <property type="entry name" value="Peptidase_S9"/>
    <property type="match status" value="1"/>
</dbReference>
<evidence type="ECO:0000256" key="1">
    <source>
        <dbReference type="ARBA" id="ARBA00001070"/>
    </source>
</evidence>